<dbReference type="Proteomes" id="UP000297918">
    <property type="component" value="Unassembled WGS sequence"/>
</dbReference>
<keyword evidence="2" id="KW-0472">Membrane</keyword>
<dbReference type="InterPro" id="IPR036291">
    <property type="entry name" value="NAD(P)-bd_dom_sf"/>
</dbReference>
<keyword evidence="2" id="KW-1133">Transmembrane helix</keyword>
<dbReference type="RefSeq" id="WP_135747655.1">
    <property type="nucleotide sequence ID" value="NZ_RQFL01000007.1"/>
</dbReference>
<dbReference type="EMBL" id="RQFL01000007">
    <property type="protein sequence ID" value="TGK94563.1"/>
    <property type="molecule type" value="Genomic_DNA"/>
</dbReference>
<dbReference type="Pfam" id="PF00106">
    <property type="entry name" value="adh_short"/>
    <property type="match status" value="1"/>
</dbReference>
<comment type="similarity">
    <text evidence="1">Belongs to the short-chain dehydrogenases/reductases (SDR) family.</text>
</comment>
<dbReference type="EMBL" id="RQFM01000022">
    <property type="protein sequence ID" value="TGK85667.1"/>
    <property type="molecule type" value="Genomic_DNA"/>
</dbReference>
<keyword evidence="6" id="KW-1185">Reference proteome</keyword>
<dbReference type="CDD" id="cd05233">
    <property type="entry name" value="SDR_c"/>
    <property type="match status" value="1"/>
</dbReference>
<protein>
    <submittedName>
        <fullName evidence="3">SDR family oxidoreductase</fullName>
    </submittedName>
</protein>
<keyword evidence="2" id="KW-0812">Transmembrane</keyword>
<evidence type="ECO:0000313" key="4">
    <source>
        <dbReference type="EMBL" id="TGK94563.1"/>
    </source>
</evidence>
<gene>
    <name evidence="3" type="ORF">EHQ23_13605</name>
    <name evidence="4" type="ORF">EHQ26_01035</name>
</gene>
<evidence type="ECO:0000313" key="6">
    <source>
        <dbReference type="Proteomes" id="UP000297918"/>
    </source>
</evidence>
<evidence type="ECO:0000256" key="2">
    <source>
        <dbReference type="SAM" id="Phobius"/>
    </source>
</evidence>
<proteinExistence type="inferred from homology"/>
<organism evidence="3 5">
    <name type="scientific">Leptospira bourretii</name>
    <dbReference type="NCBI Taxonomy" id="2484962"/>
    <lineage>
        <taxon>Bacteria</taxon>
        <taxon>Pseudomonadati</taxon>
        <taxon>Spirochaetota</taxon>
        <taxon>Spirochaetia</taxon>
        <taxon>Leptospirales</taxon>
        <taxon>Leptospiraceae</taxon>
        <taxon>Leptospira</taxon>
    </lineage>
</organism>
<reference evidence="4" key="1">
    <citation type="submission" date="2018-10" db="EMBL/GenBank/DDBJ databases">
        <authorList>
            <person name="Vincent A.T."/>
            <person name="Schiettekatte O."/>
            <person name="Bourhy P."/>
            <person name="Veyrier F.J."/>
            <person name="Picardeau M."/>
        </authorList>
    </citation>
    <scope>NUCLEOTIDE SEQUENCE</scope>
    <source>
        <strain evidence="4">201800281</strain>
    </source>
</reference>
<reference evidence="5 6" key="2">
    <citation type="journal article" date="2019" name="PLoS Negl. Trop. Dis.">
        <title>Revisiting the worldwide diversity of Leptospira species in the environment.</title>
        <authorList>
            <person name="Vincent A.T."/>
            <person name="Schiettekatte O."/>
            <person name="Bourhy P."/>
            <person name="Veyrier F.J."/>
            <person name="Picardeau M."/>
        </authorList>
    </citation>
    <scope>NUCLEOTIDE SEQUENCE [LARGE SCALE GENOMIC DNA]</scope>
    <source>
        <strain evidence="3 5">201800280</strain>
        <strain evidence="6">201800281</strain>
    </source>
</reference>
<evidence type="ECO:0000256" key="1">
    <source>
        <dbReference type="ARBA" id="ARBA00006484"/>
    </source>
</evidence>
<dbReference type="SUPFAM" id="SSF51735">
    <property type="entry name" value="NAD(P)-binding Rossmann-fold domains"/>
    <property type="match status" value="1"/>
</dbReference>
<feature type="transmembrane region" description="Helical" evidence="2">
    <location>
        <begin position="12"/>
        <end position="32"/>
    </location>
</feature>
<evidence type="ECO:0000313" key="5">
    <source>
        <dbReference type="Proteomes" id="UP000297394"/>
    </source>
</evidence>
<name>A0A4R9ISQ4_9LEPT</name>
<dbReference type="PANTHER" id="PTHR42879">
    <property type="entry name" value="3-OXOACYL-(ACYL-CARRIER-PROTEIN) REDUCTASE"/>
    <property type="match status" value="1"/>
</dbReference>
<comment type="caution">
    <text evidence="3">The sequence shown here is derived from an EMBL/GenBank/DDBJ whole genome shotgun (WGS) entry which is preliminary data.</text>
</comment>
<dbReference type="PRINTS" id="PR00081">
    <property type="entry name" value="GDHRDH"/>
</dbReference>
<dbReference type="PANTHER" id="PTHR42879:SF2">
    <property type="entry name" value="3-OXOACYL-[ACYL-CARRIER-PROTEIN] REDUCTASE FABG"/>
    <property type="match status" value="1"/>
</dbReference>
<dbReference type="Proteomes" id="UP000297394">
    <property type="component" value="Unassembled WGS sequence"/>
</dbReference>
<dbReference type="OrthoDB" id="9808814at2"/>
<sequence>MTVSKIALVTGASRGIGLAISQMLVGMGYFVYGVCRKPEHCNYKNESFHLFSCDLSNAKDIDQLLVRIPKKNEINLLVHSAGLAYFAPVEELSSEKIREMVNVHITAPMLLTSQLTRFLKQNHGRIVFIGSVAGKEISPWGNVYASLKAGIHHYARELFAELRKFGVKVHLVIPDITKTDFYNHLNFEPDEDPNSYLLPGQIAEVIQELVAEDRNWVVPEIQISPELFKIKRKKHNESFPNRSDII</sequence>
<dbReference type="InterPro" id="IPR002347">
    <property type="entry name" value="SDR_fam"/>
</dbReference>
<dbReference type="AlphaFoldDB" id="A0A4R9ISQ4"/>
<dbReference type="Gene3D" id="3.40.50.720">
    <property type="entry name" value="NAD(P)-binding Rossmann-like Domain"/>
    <property type="match status" value="1"/>
</dbReference>
<evidence type="ECO:0000313" key="3">
    <source>
        <dbReference type="EMBL" id="TGK85667.1"/>
    </source>
</evidence>
<dbReference type="InterPro" id="IPR050259">
    <property type="entry name" value="SDR"/>
</dbReference>
<accession>A0A4R9ISQ4</accession>